<accession>A0A4T2A164</accession>
<name>A0A4T2A164_9PSED</name>
<keyword evidence="3" id="KW-1185">Reference proteome</keyword>
<evidence type="ECO:0000313" key="2">
    <source>
        <dbReference type="EMBL" id="TIH09942.1"/>
    </source>
</evidence>
<dbReference type="Proteomes" id="UP000307541">
    <property type="component" value="Unassembled WGS sequence"/>
</dbReference>
<feature type="domain" description="Solute-binding protein family 3/N-terminal" evidence="1">
    <location>
        <begin position="23"/>
        <end position="244"/>
    </location>
</feature>
<dbReference type="PROSITE" id="PS51257">
    <property type="entry name" value="PROKAR_LIPOPROTEIN"/>
    <property type="match status" value="1"/>
</dbReference>
<gene>
    <name evidence="2" type="ORF">D8779_04415</name>
</gene>
<dbReference type="RefSeq" id="WP_136663244.1">
    <property type="nucleotide sequence ID" value="NZ_RFLV01000001.1"/>
</dbReference>
<dbReference type="Pfam" id="PF00497">
    <property type="entry name" value="SBP_bac_3"/>
    <property type="match status" value="1"/>
</dbReference>
<dbReference type="EMBL" id="RFLV01000001">
    <property type="protein sequence ID" value="TIH09942.1"/>
    <property type="molecule type" value="Genomic_DNA"/>
</dbReference>
<dbReference type="PANTHER" id="PTHR38834">
    <property type="entry name" value="PERIPLASMIC SUBSTRATE BINDING PROTEIN FAMILY 3"/>
    <property type="match status" value="1"/>
</dbReference>
<dbReference type="SUPFAM" id="SSF53850">
    <property type="entry name" value="Periplasmic binding protein-like II"/>
    <property type="match status" value="1"/>
</dbReference>
<dbReference type="OrthoDB" id="8587856at2"/>
<dbReference type="AlphaFoldDB" id="A0A4T2A164"/>
<organism evidence="2 3">
    <name type="scientific">Pseudomonas leptonychotis</name>
    <dbReference type="NCBI Taxonomy" id="2448482"/>
    <lineage>
        <taxon>Bacteria</taxon>
        <taxon>Pseudomonadati</taxon>
        <taxon>Pseudomonadota</taxon>
        <taxon>Gammaproteobacteria</taxon>
        <taxon>Pseudomonadales</taxon>
        <taxon>Pseudomonadaceae</taxon>
        <taxon>Pseudomonas</taxon>
    </lineage>
</organism>
<evidence type="ECO:0000259" key="1">
    <source>
        <dbReference type="SMART" id="SM00062"/>
    </source>
</evidence>
<protein>
    <submittedName>
        <fullName evidence="2">ABC transporter substrate-binding protein</fullName>
    </submittedName>
</protein>
<sequence>MLLRHCLLSILLMGCLVDSVLAELQLLTEDAPPTSFSRDGELQGLAVEVVRALIARTGDPAKIELLPWTRGYHLAQQQANTAIFSTVRTPEREAKFQWVGPLLIGTTSFYSLKSRNLHFDSLQQAAESGPLAVPKQWYTFETLSARGFKNLYGVTSSKNMVTMLRHERVQLIATEDLTLEDELASGGLRPDQVQAHLPFMRSAYYIAFSPQTDAALVERWRRALDAMHQDGSFAQIFRRWLPHAELPTATE</sequence>
<dbReference type="InterPro" id="IPR001638">
    <property type="entry name" value="Solute-binding_3/MltF_N"/>
</dbReference>
<comment type="caution">
    <text evidence="2">The sequence shown here is derived from an EMBL/GenBank/DDBJ whole genome shotgun (WGS) entry which is preliminary data.</text>
</comment>
<evidence type="ECO:0000313" key="3">
    <source>
        <dbReference type="Proteomes" id="UP000307541"/>
    </source>
</evidence>
<dbReference type="Gene3D" id="3.40.190.10">
    <property type="entry name" value="Periplasmic binding protein-like II"/>
    <property type="match status" value="2"/>
</dbReference>
<reference evidence="2 3" key="1">
    <citation type="submission" date="2018-10" db="EMBL/GenBank/DDBJ databases">
        <title>Pseudomonas leptonychotis sp. nov., isolated from Weddell seals in Antarctica.</title>
        <authorList>
            <person name="Novakova D."/>
            <person name="Svec P."/>
            <person name="Kralova S."/>
            <person name="Kristofova L."/>
            <person name="Zeman M."/>
            <person name="Pantucek R."/>
            <person name="Maslanova I."/>
            <person name="Sedlacek I."/>
        </authorList>
    </citation>
    <scope>NUCLEOTIDE SEQUENCE [LARGE SCALE GENOMIC DNA]</scope>
    <source>
        <strain evidence="2 3">CCM 8849</strain>
    </source>
</reference>
<dbReference type="SMART" id="SM00062">
    <property type="entry name" value="PBPb"/>
    <property type="match status" value="1"/>
</dbReference>
<dbReference type="PANTHER" id="PTHR38834:SF3">
    <property type="entry name" value="SOLUTE-BINDING PROTEIN FAMILY 3_N-TERMINAL DOMAIN-CONTAINING PROTEIN"/>
    <property type="match status" value="1"/>
</dbReference>
<proteinExistence type="predicted"/>